<name>A0AA88KP91_NAELO</name>
<feature type="compositionally biased region" description="Low complexity" evidence="3">
    <location>
        <begin position="660"/>
        <end position="678"/>
    </location>
</feature>
<keyword evidence="1 2" id="KW-0694">RNA-binding</keyword>
<evidence type="ECO:0000256" key="3">
    <source>
        <dbReference type="SAM" id="MobiDB-lite"/>
    </source>
</evidence>
<feature type="compositionally biased region" description="Basic and acidic residues" evidence="3">
    <location>
        <begin position="229"/>
        <end position="240"/>
    </location>
</feature>
<feature type="compositionally biased region" description="Acidic residues" evidence="3">
    <location>
        <begin position="9"/>
        <end position="20"/>
    </location>
</feature>
<dbReference type="GO" id="GO:0000398">
    <property type="term" value="P:mRNA splicing, via spliceosome"/>
    <property type="evidence" value="ECO:0007669"/>
    <property type="project" value="TreeGrafter"/>
</dbReference>
<dbReference type="PANTHER" id="PTHR14089">
    <property type="entry name" value="PRE-MRNA-SPLICING FACTOR RBM22"/>
    <property type="match status" value="1"/>
</dbReference>
<dbReference type="InterPro" id="IPR000504">
    <property type="entry name" value="RRM_dom"/>
</dbReference>
<feature type="domain" description="RRM" evidence="4">
    <location>
        <begin position="977"/>
        <end position="1047"/>
    </location>
</feature>
<feature type="compositionally biased region" description="Polar residues" evidence="3">
    <location>
        <begin position="889"/>
        <end position="900"/>
    </location>
</feature>
<organism evidence="5 6">
    <name type="scientific">Naegleria lovaniensis</name>
    <name type="common">Amoeba</name>
    <dbReference type="NCBI Taxonomy" id="51637"/>
    <lineage>
        <taxon>Eukaryota</taxon>
        <taxon>Discoba</taxon>
        <taxon>Heterolobosea</taxon>
        <taxon>Tetramitia</taxon>
        <taxon>Eutetramitia</taxon>
        <taxon>Vahlkampfiidae</taxon>
        <taxon>Naegleria</taxon>
    </lineage>
</organism>
<feature type="compositionally biased region" description="Low complexity" evidence="3">
    <location>
        <begin position="218"/>
        <end position="228"/>
    </location>
</feature>
<evidence type="ECO:0000313" key="6">
    <source>
        <dbReference type="Proteomes" id="UP000816034"/>
    </source>
</evidence>
<evidence type="ECO:0000256" key="2">
    <source>
        <dbReference type="PROSITE-ProRule" id="PRU00176"/>
    </source>
</evidence>
<dbReference type="GeneID" id="68092755"/>
<feature type="region of interest" description="Disordered" evidence="3">
    <location>
        <begin position="174"/>
        <end position="305"/>
    </location>
</feature>
<feature type="compositionally biased region" description="Basic residues" evidence="3">
    <location>
        <begin position="82"/>
        <end position="95"/>
    </location>
</feature>
<dbReference type="AlphaFoldDB" id="A0AA88KP91"/>
<dbReference type="Pfam" id="PF00076">
    <property type="entry name" value="RRM_1"/>
    <property type="match status" value="1"/>
</dbReference>
<feature type="compositionally biased region" description="Polar residues" evidence="3">
    <location>
        <begin position="929"/>
        <end position="941"/>
    </location>
</feature>
<comment type="caution">
    <text evidence="5">The sequence shown here is derived from an EMBL/GenBank/DDBJ whole genome shotgun (WGS) entry which is preliminary data.</text>
</comment>
<dbReference type="InterPro" id="IPR035979">
    <property type="entry name" value="RBD_domain_sf"/>
</dbReference>
<dbReference type="EMBL" id="PYSW02000009">
    <property type="protein sequence ID" value="KAG2388854.1"/>
    <property type="molecule type" value="Genomic_DNA"/>
</dbReference>
<feature type="region of interest" description="Disordered" evidence="3">
    <location>
        <begin position="696"/>
        <end position="961"/>
    </location>
</feature>
<protein>
    <recommendedName>
        <fullName evidence="4">RRM domain-containing protein</fullName>
    </recommendedName>
</protein>
<feature type="compositionally biased region" description="Low complexity" evidence="3">
    <location>
        <begin position="97"/>
        <end position="109"/>
    </location>
</feature>
<feature type="compositionally biased region" description="Acidic residues" evidence="3">
    <location>
        <begin position="266"/>
        <end position="289"/>
    </location>
</feature>
<sequence>MPRRKTIDDDMDETYEDENDSQSSDNFSDLVDEEEETSSAPSKSSSVTNNRTSEPITTSSTTTTTTGQKKRGRKPKNEPKPKKAPTGRPRGRPRKNPIVVTTPTPTKPISPMEDTLLDGGLLSLGQAAVLALNDADLDPGSIKADEELLHNLTTPVSPATPLYPLKKRFLATMSQESDKAAETTTTTTTKPPTPPAVVEPAQPVKRRPGRPRKADKLQQQQQQQQQTTQDKKETAKDDSVKMTSRQQILYLKKLEEKKEGDTDIKEEVEEEEEKEEEPPVSLDFDSDESVEVKKPKKTSKRKLVKKKSSPWTKVEKLTVKYKGRTLGSFDVSLLGSDSSFELDVGSTVEVNQKIALDKVEDIESSSFYILSFSSRSKSEEDKLEEMYNVLERENCVGSISFDDRILLFIPKKSRFLKPLGLTEVQDDPSKFIGALMMKDDSSPERTSKKNKKTSSSSTPILTTPKSPTSNDEDIKKKQLSLLSIPKIPKNKATLSTPTGETPVQMENAFAADVKPLDSSSVSSLLNAIAAVTPTSYTPTTAVRTPTMPPASMTSNSPPGYTNPLMYSNLPKNAVGTEMPVIPPSSNIAPGMHMSQQTPPPPPQSNLYEKPQIPQDGNYQQTMPQSLGRYPPQENTMPPNYPPHNMVPDQYSHSTTSSNYPPMHMQQQTMPPSHSSMPMDMRHYDTYDNELKRKRMTNAYVEPQARPISPKRRKDGPYGVQYPTYQSPHHDVSPIPMPPSSAQPPPPPHDIYHRSYPSSPIRKPPPTSSVPPPPPPSSPPPPMVSSSGHHAYSGGPPTSGFSRSNTYPPHSYQPPPQQTSPPIVPPRRPDSANFGYSNKPYSKPYYKEETYHDEYDRNQRPYKKYGDDRYQPGNGSTGGPMGSYNRRPDNYSTMSSYSNMDDYSGGDSYYRKPHHYGNGPRRSYNAPNIPETSPKNVPTSDVQPPPPPPPGADLHGDNVNMDYNEKEDHIPEATEPTRHLWVGRFHNMKMDYTTIHSDFEKFGPIDSLNLLRDQKCAFVNFAHVKDAIRAKKELEGTKKYRKIAYQRREKKSSTYSSDYKKNMMPYHKNDYNNYHGGGDNYRHTDQQ</sequence>
<feature type="compositionally biased region" description="Polar residues" evidence="3">
    <location>
        <begin position="650"/>
        <end position="659"/>
    </location>
</feature>
<dbReference type="PANTHER" id="PTHR14089:SF8">
    <property type="entry name" value="RNA-BINDING PROTEIN MRN1"/>
    <property type="match status" value="1"/>
</dbReference>
<gene>
    <name evidence="5" type="ORF">C9374_000293</name>
</gene>
<feature type="region of interest" description="Disordered" evidence="3">
    <location>
        <begin position="584"/>
        <end position="681"/>
    </location>
</feature>
<feature type="compositionally biased region" description="Basic and acidic residues" evidence="3">
    <location>
        <begin position="252"/>
        <end position="265"/>
    </location>
</feature>
<dbReference type="InterPro" id="IPR012677">
    <property type="entry name" value="Nucleotide-bd_a/b_plait_sf"/>
</dbReference>
<dbReference type="GO" id="GO:0010494">
    <property type="term" value="C:cytoplasmic stress granule"/>
    <property type="evidence" value="ECO:0007669"/>
    <property type="project" value="TreeGrafter"/>
</dbReference>
<feature type="compositionally biased region" description="Pro residues" evidence="3">
    <location>
        <begin position="761"/>
        <end position="782"/>
    </location>
</feature>
<dbReference type="InterPro" id="IPR039171">
    <property type="entry name" value="Cwc2/Slt11"/>
</dbReference>
<feature type="compositionally biased region" description="Pro residues" evidence="3">
    <location>
        <begin position="810"/>
        <end position="825"/>
    </location>
</feature>
<accession>A0AA88KP91</accession>
<dbReference type="GO" id="GO:0003729">
    <property type="term" value="F:mRNA binding"/>
    <property type="evidence" value="ECO:0007669"/>
    <property type="project" value="TreeGrafter"/>
</dbReference>
<proteinExistence type="predicted"/>
<dbReference type="SUPFAM" id="SSF54928">
    <property type="entry name" value="RNA-binding domain, RBD"/>
    <property type="match status" value="1"/>
</dbReference>
<feature type="compositionally biased region" description="Polar residues" evidence="3">
    <location>
        <begin position="47"/>
        <end position="56"/>
    </location>
</feature>
<dbReference type="SMART" id="SM00360">
    <property type="entry name" value="RRM"/>
    <property type="match status" value="1"/>
</dbReference>
<reference evidence="5 6" key="1">
    <citation type="journal article" date="2018" name="BMC Genomics">
        <title>The genome of Naegleria lovaniensis, the basis for a comparative approach to unravel pathogenicity factors of the human pathogenic amoeba N. fowleri.</title>
        <authorList>
            <person name="Liechti N."/>
            <person name="Schurch N."/>
            <person name="Bruggmann R."/>
            <person name="Wittwer M."/>
        </authorList>
    </citation>
    <scope>NUCLEOTIDE SEQUENCE [LARGE SCALE GENOMIC DNA]</scope>
    <source>
        <strain evidence="5 6">ATCC 30569</strain>
    </source>
</reference>
<evidence type="ECO:0000256" key="1">
    <source>
        <dbReference type="ARBA" id="ARBA00022884"/>
    </source>
</evidence>
<feature type="compositionally biased region" description="Pro residues" evidence="3">
    <location>
        <begin position="734"/>
        <end position="748"/>
    </location>
</feature>
<feature type="compositionally biased region" description="Basic residues" evidence="3">
    <location>
        <begin position="204"/>
        <end position="213"/>
    </location>
</feature>
<evidence type="ECO:0000259" key="4">
    <source>
        <dbReference type="PROSITE" id="PS50102"/>
    </source>
</evidence>
<feature type="compositionally biased region" description="Basic residues" evidence="3">
    <location>
        <begin position="294"/>
        <end position="305"/>
    </location>
</feature>
<dbReference type="PROSITE" id="PS50102">
    <property type="entry name" value="RRM"/>
    <property type="match status" value="1"/>
</dbReference>
<dbReference type="RefSeq" id="XP_044552846.1">
    <property type="nucleotide sequence ID" value="XM_044692401.1"/>
</dbReference>
<feature type="region of interest" description="Disordered" evidence="3">
    <location>
        <begin position="436"/>
        <end position="473"/>
    </location>
</feature>
<feature type="region of interest" description="Disordered" evidence="3">
    <location>
        <begin position="1046"/>
        <end position="1086"/>
    </location>
</feature>
<dbReference type="Proteomes" id="UP000816034">
    <property type="component" value="Unassembled WGS sequence"/>
</dbReference>
<feature type="compositionally biased region" description="Low complexity" evidence="3">
    <location>
        <begin position="453"/>
        <end position="469"/>
    </location>
</feature>
<feature type="compositionally biased region" description="Polar residues" evidence="3">
    <location>
        <begin position="614"/>
        <end position="624"/>
    </location>
</feature>
<evidence type="ECO:0000313" key="5">
    <source>
        <dbReference type="EMBL" id="KAG2388854.1"/>
    </source>
</evidence>
<feature type="region of interest" description="Disordered" evidence="3">
    <location>
        <begin position="1"/>
        <end position="114"/>
    </location>
</feature>
<dbReference type="Gene3D" id="3.30.70.330">
    <property type="match status" value="1"/>
</dbReference>
<keyword evidence="6" id="KW-1185">Reference proteome</keyword>
<feature type="compositionally biased region" description="Low complexity" evidence="3">
    <location>
        <begin position="57"/>
        <end position="66"/>
    </location>
</feature>
<feature type="compositionally biased region" description="Basic and acidic residues" evidence="3">
    <location>
        <begin position="844"/>
        <end position="869"/>
    </location>
</feature>
<feature type="compositionally biased region" description="Basic and acidic residues" evidence="3">
    <location>
        <begin position="437"/>
        <end position="447"/>
    </location>
</feature>